<reference evidence="1" key="1">
    <citation type="submission" date="2022-10" db="EMBL/GenBank/DDBJ databases">
        <title>Genome Sequence of Xylaria curta.</title>
        <authorList>
            <person name="Buettner E."/>
        </authorList>
    </citation>
    <scope>NUCLEOTIDE SEQUENCE</scope>
    <source>
        <strain evidence="1">Babe10</strain>
    </source>
</reference>
<sequence>MLRLPPTTISLTVTEVKEFERRRRFRNYLAKENAFGQLPIRLKVQSPVKNSQGPGHHELEQVHQVTPPNPSKMTEPSEGLKLLSCPPRRQPKTSNSAGNVNPNESCSSLGEVSNASARLPLEDTNLPVALPPPFSLERRAVSDVQSLPSGHADIQPEELRGSVSRELPVTPTRRPYPRESARSTPDETPPSSGAGSRIFSSAARFVESIVRFPRHSSPTPSGRRKDTGSTSQQRRVESGSAVMRTPRWRVYDDSLPASLQPQTPLNLPEARHRGRLYGFHTVPARPVVTRRPFQHSIASPSIHQDGHSPSGAATPRSRGFHGDVKNSGDTTLQHDASQLDHEDFPGRIED</sequence>
<dbReference type="EMBL" id="JAPDGR010002517">
    <property type="protein sequence ID" value="KAJ2975411.1"/>
    <property type="molecule type" value="Genomic_DNA"/>
</dbReference>
<gene>
    <name evidence="1" type="ORF">NUW58_g8362</name>
</gene>
<organism evidence="1 2">
    <name type="scientific">Xylaria curta</name>
    <dbReference type="NCBI Taxonomy" id="42375"/>
    <lineage>
        <taxon>Eukaryota</taxon>
        <taxon>Fungi</taxon>
        <taxon>Dikarya</taxon>
        <taxon>Ascomycota</taxon>
        <taxon>Pezizomycotina</taxon>
        <taxon>Sordariomycetes</taxon>
        <taxon>Xylariomycetidae</taxon>
        <taxon>Xylariales</taxon>
        <taxon>Xylariaceae</taxon>
        <taxon>Xylaria</taxon>
    </lineage>
</organism>
<evidence type="ECO:0000313" key="1">
    <source>
        <dbReference type="EMBL" id="KAJ2975411.1"/>
    </source>
</evidence>
<protein>
    <submittedName>
        <fullName evidence="1">Uncharacterized protein</fullName>
    </submittedName>
</protein>
<proteinExistence type="predicted"/>
<dbReference type="Proteomes" id="UP001143856">
    <property type="component" value="Unassembled WGS sequence"/>
</dbReference>
<evidence type="ECO:0000313" key="2">
    <source>
        <dbReference type="Proteomes" id="UP001143856"/>
    </source>
</evidence>
<accession>A0ACC1N9W9</accession>
<keyword evidence="2" id="KW-1185">Reference proteome</keyword>
<name>A0ACC1N9W9_9PEZI</name>
<comment type="caution">
    <text evidence="1">The sequence shown here is derived from an EMBL/GenBank/DDBJ whole genome shotgun (WGS) entry which is preliminary data.</text>
</comment>